<dbReference type="STRING" id="883114.HMPREF9709_01171"/>
<accession>H3NPB0</accession>
<keyword evidence="1" id="KW-0732">Signal</keyword>
<dbReference type="InterPro" id="IPR006179">
    <property type="entry name" value="5_nucleotidase/apyrase"/>
</dbReference>
<dbReference type="InterPro" id="IPR004843">
    <property type="entry name" value="Calcineurin-like_PHP"/>
</dbReference>
<dbReference type="InterPro" id="IPR008334">
    <property type="entry name" value="5'-Nucleotdase_C"/>
</dbReference>
<dbReference type="GO" id="GO:0009166">
    <property type="term" value="P:nucleotide catabolic process"/>
    <property type="evidence" value="ECO:0007669"/>
    <property type="project" value="InterPro"/>
</dbReference>
<dbReference type="InterPro" id="IPR036907">
    <property type="entry name" value="5'-Nucleotdase_C_sf"/>
</dbReference>
<keyword evidence="2" id="KW-0547">Nucleotide-binding</keyword>
<evidence type="ECO:0000313" key="5">
    <source>
        <dbReference type="EMBL" id="EHR33423.1"/>
    </source>
</evidence>
<protein>
    <recommendedName>
        <fullName evidence="7">5'-Nucleotidase C-terminal domain-containing protein</fullName>
    </recommendedName>
</protein>
<dbReference type="eggNOG" id="COG0737">
    <property type="taxonomic scope" value="Bacteria"/>
</dbReference>
<dbReference type="GO" id="GO:0030288">
    <property type="term" value="C:outer membrane-bounded periplasmic space"/>
    <property type="evidence" value="ECO:0007669"/>
    <property type="project" value="TreeGrafter"/>
</dbReference>
<dbReference type="AlphaFoldDB" id="H3NPB0"/>
<dbReference type="RefSeq" id="WP_005398686.1">
    <property type="nucleotide sequence ID" value="NZ_JH601088.1"/>
</dbReference>
<dbReference type="HOGENOM" id="CLU_005854_4_4_9"/>
<evidence type="ECO:0000256" key="1">
    <source>
        <dbReference type="ARBA" id="ARBA00022729"/>
    </source>
</evidence>
<dbReference type="PRINTS" id="PR01607">
    <property type="entry name" value="APYRASEFAMLY"/>
</dbReference>
<feature type="domain" description="Calcineurin-like phosphoesterase" evidence="3">
    <location>
        <begin position="8"/>
        <end position="229"/>
    </location>
</feature>
<dbReference type="SUPFAM" id="SSF55816">
    <property type="entry name" value="5'-nucleotidase (syn. UDP-sugar hydrolase), C-terminal domain"/>
    <property type="match status" value="1"/>
</dbReference>
<dbReference type="GO" id="GO:0000166">
    <property type="term" value="F:nucleotide binding"/>
    <property type="evidence" value="ECO:0007669"/>
    <property type="project" value="UniProtKB-KW"/>
</dbReference>
<keyword evidence="6" id="KW-1185">Reference proteome</keyword>
<dbReference type="OrthoDB" id="7820733at2"/>
<evidence type="ECO:0000313" key="6">
    <source>
        <dbReference type="Proteomes" id="UP000004191"/>
    </source>
</evidence>
<dbReference type="Pfam" id="PF00149">
    <property type="entry name" value="Metallophos"/>
    <property type="match status" value="1"/>
</dbReference>
<dbReference type="PATRIC" id="fig|883114.3.peg.1162"/>
<comment type="caution">
    <text evidence="5">The sequence shown here is derived from an EMBL/GenBank/DDBJ whole genome shotgun (WGS) entry which is preliminary data.</text>
</comment>
<keyword evidence="2" id="KW-0378">Hydrolase</keyword>
<proteinExistence type="inferred from homology"/>
<dbReference type="Proteomes" id="UP000004191">
    <property type="component" value="Unassembled WGS sequence"/>
</dbReference>
<evidence type="ECO:0000259" key="3">
    <source>
        <dbReference type="Pfam" id="PF00149"/>
    </source>
</evidence>
<comment type="similarity">
    <text evidence="2">Belongs to the 5'-nucleotidase family.</text>
</comment>
<reference evidence="5 6" key="1">
    <citation type="submission" date="2012-01" db="EMBL/GenBank/DDBJ databases">
        <title>The Genome Sequence of Helcococcus kunzii ATCC 51366.</title>
        <authorList>
            <consortium name="The Broad Institute Genome Sequencing Platform"/>
            <person name="Earl A."/>
            <person name="Ward D."/>
            <person name="Feldgarden M."/>
            <person name="Gevers D."/>
            <person name="Huys G."/>
            <person name="Young S.K."/>
            <person name="Zeng Q."/>
            <person name="Gargeya S."/>
            <person name="Fitzgerald M."/>
            <person name="Haas B."/>
            <person name="Abouelleil A."/>
            <person name="Alvarado L."/>
            <person name="Arachchi H.M."/>
            <person name="Berlin A."/>
            <person name="Chapman S.B."/>
            <person name="Gearin G."/>
            <person name="Goldberg J."/>
            <person name="Griggs A."/>
            <person name="Gujja S."/>
            <person name="Hansen M."/>
            <person name="Heiman D."/>
            <person name="Howarth C."/>
            <person name="Larimer J."/>
            <person name="Lui A."/>
            <person name="MacDonald P.J.P."/>
            <person name="McCowen C."/>
            <person name="Montmayeur A."/>
            <person name="Murphy C."/>
            <person name="Neiman D."/>
            <person name="Pearson M."/>
            <person name="Priest M."/>
            <person name="Roberts A."/>
            <person name="Saif S."/>
            <person name="Shea T."/>
            <person name="Sisk P."/>
            <person name="Stolte C."/>
            <person name="Sykes S."/>
            <person name="Wortman J."/>
            <person name="Nusbaum C."/>
            <person name="Birren B."/>
        </authorList>
    </citation>
    <scope>NUCLEOTIDE SEQUENCE [LARGE SCALE GENOMIC DNA]</scope>
    <source>
        <strain evidence="5 6">ATCC 51366</strain>
    </source>
</reference>
<evidence type="ECO:0008006" key="7">
    <source>
        <dbReference type="Google" id="ProtNLM"/>
    </source>
</evidence>
<dbReference type="EMBL" id="AGEI01000023">
    <property type="protein sequence ID" value="EHR33423.1"/>
    <property type="molecule type" value="Genomic_DNA"/>
</dbReference>
<feature type="domain" description="5'-Nucleotidase C-terminal" evidence="4">
    <location>
        <begin position="322"/>
        <end position="470"/>
    </location>
</feature>
<sequence>MDNQLKVTLLCTSDIHGYYMPWDYSKDEYSKIGGLTRISTIVKKIREENPYTILIDNGDLIQGNSAESFLKRDKFPGIEAINAMGYEIYNMGNHEFNFGMPQLINIVGQFQGIPMMGNLYRKKNTMRFMNGIYYKNIQNIRIGFIALNTPLVRKFEAKRGNLKHFDVIDADFELSRLLEEVEDCDALIGLFHMGDINENSIENTGVDDLLRNVKNTENINAVFGGHMHQVKEGKINNTIFLEPGYHGEAISRVDLFFDKTKSNKLIDIKHSLIKVDENIESDKELENILKPYHEELRSYVNEHIGYSDTNLVYPDTIKGIPEVRIRQTPIADFFLDVMLDASGADVAAVHFDNPYPILTKGEIKRKHINNSYSYSGGEVSVYEITGQNLRDYMEWSVSVYNTFREGDINISFEPTRNEYKYSTLDIFGSIKYEVDITNQFGNRIENLRYEDDTNILPDDKIKLAINKYRMDLLISDQGPLKGQPLEPLWSSITALGQNGTIRKFAESYIAKQTDQTYKYHFINRWHINIDNSHETLRQKAIKLINEGDLLLYKNADGEIDITRSLNLFNKLEEYQIEKLSEKYQFDRNETLGEILENMYKK</sequence>
<dbReference type="GO" id="GO:0046872">
    <property type="term" value="F:metal ion binding"/>
    <property type="evidence" value="ECO:0007669"/>
    <property type="project" value="InterPro"/>
</dbReference>
<evidence type="ECO:0000256" key="2">
    <source>
        <dbReference type="RuleBase" id="RU362119"/>
    </source>
</evidence>
<dbReference type="PANTHER" id="PTHR11575:SF6">
    <property type="entry name" value="2',3'-CYCLIC-NUCLEOTIDE 2'-PHOSPHODIESTERASE_3'-NUCLEOTIDASE"/>
    <property type="match status" value="1"/>
</dbReference>
<dbReference type="GeneID" id="96999156"/>
<dbReference type="SUPFAM" id="SSF56300">
    <property type="entry name" value="Metallo-dependent phosphatases"/>
    <property type="match status" value="1"/>
</dbReference>
<dbReference type="GO" id="GO:0016788">
    <property type="term" value="F:hydrolase activity, acting on ester bonds"/>
    <property type="evidence" value="ECO:0007669"/>
    <property type="project" value="InterPro"/>
</dbReference>
<dbReference type="Gene3D" id="3.60.21.10">
    <property type="match status" value="1"/>
</dbReference>
<dbReference type="PROSITE" id="PS00786">
    <property type="entry name" value="5_NUCLEOTIDASE_2"/>
    <property type="match status" value="1"/>
</dbReference>
<dbReference type="PANTHER" id="PTHR11575">
    <property type="entry name" value="5'-NUCLEOTIDASE-RELATED"/>
    <property type="match status" value="1"/>
</dbReference>
<organism evidence="5 6">
    <name type="scientific">Helcococcus kunzii ATCC 51366</name>
    <dbReference type="NCBI Taxonomy" id="883114"/>
    <lineage>
        <taxon>Bacteria</taxon>
        <taxon>Bacillati</taxon>
        <taxon>Bacillota</taxon>
        <taxon>Tissierellia</taxon>
        <taxon>Tissierellales</taxon>
        <taxon>Peptoniphilaceae</taxon>
        <taxon>Helcococcus</taxon>
    </lineage>
</organism>
<dbReference type="Gene3D" id="3.90.780.10">
    <property type="entry name" value="5'-Nucleotidase, C-terminal domain"/>
    <property type="match status" value="1"/>
</dbReference>
<evidence type="ECO:0000259" key="4">
    <source>
        <dbReference type="Pfam" id="PF02872"/>
    </source>
</evidence>
<name>H3NPB0_9FIRM</name>
<gene>
    <name evidence="5" type="ORF">HMPREF9709_01171</name>
</gene>
<dbReference type="Pfam" id="PF02872">
    <property type="entry name" value="5_nucleotid_C"/>
    <property type="match status" value="1"/>
</dbReference>
<dbReference type="InterPro" id="IPR029052">
    <property type="entry name" value="Metallo-depent_PP-like"/>
</dbReference>
<dbReference type="InterPro" id="IPR006146">
    <property type="entry name" value="5'-Nucleotdase_CS"/>
</dbReference>